<dbReference type="Pfam" id="PF18845">
    <property type="entry name" value="baeRF_family3"/>
    <property type="match status" value="1"/>
</dbReference>
<proteinExistence type="predicted"/>
<reference evidence="1 2" key="1">
    <citation type="submission" date="2016-07" db="EMBL/GenBank/DDBJ databases">
        <title>Draft Genome Sequence of Methylophaga muralis Bur 1.</title>
        <authorList>
            <person name="Vasilenko O.V."/>
            <person name="Doronina N.V."/>
            <person name="Shmareva M.N."/>
            <person name="Tarlachkov S.V."/>
            <person name="Mustakhimov I."/>
            <person name="Trotsenko Y.A."/>
        </authorList>
    </citation>
    <scope>NUCLEOTIDE SEQUENCE [LARGE SCALE GENOMIC DNA]</scope>
    <source>
        <strain evidence="1 2">Bur 1</strain>
    </source>
</reference>
<dbReference type="RefSeq" id="WP_069295137.1">
    <property type="nucleotide sequence ID" value="NZ_MCRI01000003.1"/>
</dbReference>
<keyword evidence="2" id="KW-1185">Reference proteome</keyword>
<gene>
    <name evidence="1" type="ORF">A9E74_00589</name>
</gene>
<organism evidence="1 2">
    <name type="scientific">Methylophaga muralis</name>
    <dbReference type="NCBI Taxonomy" id="291169"/>
    <lineage>
        <taxon>Bacteria</taxon>
        <taxon>Pseudomonadati</taxon>
        <taxon>Pseudomonadota</taxon>
        <taxon>Gammaproteobacteria</taxon>
        <taxon>Thiotrichales</taxon>
        <taxon>Piscirickettsiaceae</taxon>
        <taxon>Methylophaga</taxon>
    </lineage>
</organism>
<dbReference type="PATRIC" id="fig|291169.3.peg.591"/>
<name>A0A1E3GUN3_9GAMM</name>
<sequence length="384" mass="43287">MTDRLTIESLAELTASHDAPCLSLFQPTHRSMPDNQQDPIRFRNLVKVLDKSLQQQYSATEIKKLLEPFEKLARDPLFWNYTQDGLAVFAAPGFFRVYLLQQSMPELAVAADSFHIKPLRRFLQSVDRYQVLALSRDKFRLFEGSRDTLDEIEIADDIPQTIQEALGDDLTDPRHSVSSYGGVGAMKGSMHHGHGGRKDALDVDDERFFRFVDRQVHEHFSKKSQLPLILASVTEHHHLFHKVSHNPFLMEDGLAANADGFTLDELRKRIWEIVEPQHLARQAALAEAFSEAKAHQLGDDNLRQVAVAAASGRVDTLMIEEGHHIEGRLDPETGEVKTAELSHPEVDDVLDDLGELVEKMGGEVWILPPDQMPGKTGLAAIYRH</sequence>
<dbReference type="Proteomes" id="UP000094379">
    <property type="component" value="Unassembled WGS sequence"/>
</dbReference>
<dbReference type="InterPro" id="IPR041289">
    <property type="entry name" value="Bact_RF_family3"/>
</dbReference>
<evidence type="ECO:0000313" key="2">
    <source>
        <dbReference type="Proteomes" id="UP000094379"/>
    </source>
</evidence>
<dbReference type="EMBL" id="MCRI01000003">
    <property type="protein sequence ID" value="ODN67753.1"/>
    <property type="molecule type" value="Genomic_DNA"/>
</dbReference>
<evidence type="ECO:0000313" key="1">
    <source>
        <dbReference type="EMBL" id="ODN67753.1"/>
    </source>
</evidence>
<protein>
    <submittedName>
        <fullName evidence="1">Uncharacterized protein</fullName>
    </submittedName>
</protein>
<accession>A0A1E3GUN3</accession>
<comment type="caution">
    <text evidence="1">The sequence shown here is derived from an EMBL/GenBank/DDBJ whole genome shotgun (WGS) entry which is preliminary data.</text>
</comment>
<dbReference type="AlphaFoldDB" id="A0A1E3GUN3"/>
<dbReference type="STRING" id="291169.A9E74_00589"/>